<sequence>MAITPVFLTWLEDCAYAWTENTRRFDVQVPRKKKETSTQQTADVTNSLTYSGITLPYPSQTSIPDGVLVRSTKPRARRATLMHKSLLKIT</sequence>
<protein>
    <submittedName>
        <fullName evidence="1">Uncharacterized protein</fullName>
    </submittedName>
</protein>
<gene>
    <name evidence="1" type="ORF">BC936DRAFT_147561</name>
</gene>
<comment type="caution">
    <text evidence="1">The sequence shown here is derived from an EMBL/GenBank/DDBJ whole genome shotgun (WGS) entry which is preliminary data.</text>
</comment>
<dbReference type="AlphaFoldDB" id="A0A433D559"/>
<evidence type="ECO:0000313" key="2">
    <source>
        <dbReference type="Proteomes" id="UP000268093"/>
    </source>
</evidence>
<keyword evidence="2" id="KW-1185">Reference proteome</keyword>
<dbReference type="Proteomes" id="UP000268093">
    <property type="component" value="Unassembled WGS sequence"/>
</dbReference>
<proteinExistence type="predicted"/>
<name>A0A433D559_9FUNG</name>
<reference evidence="1 2" key="1">
    <citation type="journal article" date="2018" name="New Phytol.">
        <title>Phylogenomics of Endogonaceae and evolution of mycorrhizas within Mucoromycota.</title>
        <authorList>
            <person name="Chang Y."/>
            <person name="Desiro A."/>
            <person name="Na H."/>
            <person name="Sandor L."/>
            <person name="Lipzen A."/>
            <person name="Clum A."/>
            <person name="Barry K."/>
            <person name="Grigoriev I.V."/>
            <person name="Martin F.M."/>
            <person name="Stajich J.E."/>
            <person name="Smith M.E."/>
            <person name="Bonito G."/>
            <person name="Spatafora J.W."/>
        </authorList>
    </citation>
    <scope>NUCLEOTIDE SEQUENCE [LARGE SCALE GENOMIC DNA]</scope>
    <source>
        <strain evidence="1 2">GMNB39</strain>
    </source>
</reference>
<accession>A0A433D559</accession>
<dbReference type="EMBL" id="RBNI01006585">
    <property type="protein sequence ID" value="RUP45923.1"/>
    <property type="molecule type" value="Genomic_DNA"/>
</dbReference>
<organism evidence="1 2">
    <name type="scientific">Jimgerdemannia flammicorona</name>
    <dbReference type="NCBI Taxonomy" id="994334"/>
    <lineage>
        <taxon>Eukaryota</taxon>
        <taxon>Fungi</taxon>
        <taxon>Fungi incertae sedis</taxon>
        <taxon>Mucoromycota</taxon>
        <taxon>Mucoromycotina</taxon>
        <taxon>Endogonomycetes</taxon>
        <taxon>Endogonales</taxon>
        <taxon>Endogonaceae</taxon>
        <taxon>Jimgerdemannia</taxon>
    </lineage>
</organism>
<evidence type="ECO:0000313" key="1">
    <source>
        <dbReference type="EMBL" id="RUP45923.1"/>
    </source>
</evidence>